<dbReference type="Gene3D" id="3.40.50.300">
    <property type="entry name" value="P-loop containing nucleotide triphosphate hydrolases"/>
    <property type="match status" value="1"/>
</dbReference>
<dbReference type="GO" id="GO:0034040">
    <property type="term" value="F:ATPase-coupled lipid transmembrane transporter activity"/>
    <property type="evidence" value="ECO:0007669"/>
    <property type="project" value="TreeGrafter"/>
</dbReference>
<proteinExistence type="predicted"/>
<evidence type="ECO:0000313" key="11">
    <source>
        <dbReference type="EMBL" id="BCB26242.1"/>
    </source>
</evidence>
<keyword evidence="4" id="KW-0547">Nucleotide-binding</keyword>
<comment type="subcellular location">
    <subcellularLocation>
        <location evidence="1">Cell membrane</location>
        <topology evidence="1">Multi-pass membrane protein</topology>
    </subcellularLocation>
</comment>
<keyword evidence="6 8" id="KW-1133">Transmembrane helix</keyword>
<dbReference type="Proteomes" id="UP000502260">
    <property type="component" value="Chromosome"/>
</dbReference>
<feature type="transmembrane region" description="Helical" evidence="8">
    <location>
        <begin position="25"/>
        <end position="46"/>
    </location>
</feature>
<evidence type="ECO:0000256" key="5">
    <source>
        <dbReference type="ARBA" id="ARBA00022840"/>
    </source>
</evidence>
<dbReference type="PROSITE" id="PS00211">
    <property type="entry name" value="ABC_TRANSPORTER_1"/>
    <property type="match status" value="1"/>
</dbReference>
<dbReference type="InterPro" id="IPR003439">
    <property type="entry name" value="ABC_transporter-like_ATP-bd"/>
</dbReference>
<keyword evidence="7 8" id="KW-0472">Membrane</keyword>
<evidence type="ECO:0000256" key="3">
    <source>
        <dbReference type="ARBA" id="ARBA00022692"/>
    </source>
</evidence>
<evidence type="ECO:0000256" key="4">
    <source>
        <dbReference type="ARBA" id="ARBA00022741"/>
    </source>
</evidence>
<evidence type="ECO:0000256" key="2">
    <source>
        <dbReference type="ARBA" id="ARBA00022475"/>
    </source>
</evidence>
<sequence>MPNPLPPVYTWPYILGIAREHKKELIAAHVIAVFAALASVPIPLLMPLLVDEVLLHKPGVMVGWIDSRFPTHWHSPLLYISAILALTIVLRLFAAMMGVWQTRNFTLIAKDVSYRLREGLLQRLKRIAMSEYETLGSGAVASHFVTDLNAVDDFIGATISKFLVALLSIIGTAAILLWMHWQLALFILLMNPVVIYFTTVLGKKVKTLKKKENSAFELFQQALTETLDAIQQIRAANREEHYISRVLERARGIRTHAAAFSWKSDAASRLSFMVFLIGFDVFRAISMLMVVFSNLTVGEMMAVFGYLWFMMAPVQEILGIQYAYFSAKAALGRLNRLMQLDEEPHYPALRDPFSGKHTVGVRMENISFRYGDGPLVLNGVDLDIKAGEKIALVGASGGGKSTLVQVILGLYPTESGTLYFDNVPVTQIGMEVVRQHVATVLQHPAIFNDTVRANLTMGCDCNDADLWQALEVAQLKDLVEQLPKGLDTVVGLQGVRISGGQRQRLAIARMILAKPQVVILDEATSALDAETEARLHEALGAFLKDRTTIIVAHRLSAVKQADRVYVFEDGRIIEEGAHEELLKSNGLYSRLYGQLQH</sequence>
<dbReference type="SMART" id="SM00382">
    <property type="entry name" value="AAA"/>
    <property type="match status" value="1"/>
</dbReference>
<dbReference type="Pfam" id="PF00005">
    <property type="entry name" value="ABC_tran"/>
    <property type="match status" value="1"/>
</dbReference>
<dbReference type="SUPFAM" id="SSF90123">
    <property type="entry name" value="ABC transporter transmembrane region"/>
    <property type="match status" value="1"/>
</dbReference>
<evidence type="ECO:0000256" key="6">
    <source>
        <dbReference type="ARBA" id="ARBA00022989"/>
    </source>
</evidence>
<dbReference type="InterPro" id="IPR011527">
    <property type="entry name" value="ABC1_TM_dom"/>
</dbReference>
<name>A0A6F8VBA0_9PROT</name>
<protein>
    <submittedName>
        <fullName evidence="11">ABC transporter ATP-binding protein/permease</fullName>
    </submittedName>
</protein>
<dbReference type="GO" id="GO:0016887">
    <property type="term" value="F:ATP hydrolysis activity"/>
    <property type="evidence" value="ECO:0007669"/>
    <property type="project" value="InterPro"/>
</dbReference>
<dbReference type="InterPro" id="IPR003593">
    <property type="entry name" value="AAA+_ATPase"/>
</dbReference>
<evidence type="ECO:0000259" key="10">
    <source>
        <dbReference type="PROSITE" id="PS50929"/>
    </source>
</evidence>
<dbReference type="PROSITE" id="PS50929">
    <property type="entry name" value="ABC_TM1F"/>
    <property type="match status" value="1"/>
</dbReference>
<organism evidence="11 12">
    <name type="scientific">Sulfurimicrobium lacus</name>
    <dbReference type="NCBI Taxonomy" id="2715678"/>
    <lineage>
        <taxon>Bacteria</taxon>
        <taxon>Pseudomonadati</taxon>
        <taxon>Pseudomonadota</taxon>
        <taxon>Betaproteobacteria</taxon>
        <taxon>Nitrosomonadales</taxon>
        <taxon>Sulfuricellaceae</taxon>
        <taxon>Sulfurimicrobium</taxon>
    </lineage>
</organism>
<dbReference type="InterPro" id="IPR036640">
    <property type="entry name" value="ABC1_TM_sf"/>
</dbReference>
<dbReference type="GO" id="GO:0005524">
    <property type="term" value="F:ATP binding"/>
    <property type="evidence" value="ECO:0007669"/>
    <property type="project" value="UniProtKB-KW"/>
</dbReference>
<evidence type="ECO:0000256" key="7">
    <source>
        <dbReference type="ARBA" id="ARBA00023136"/>
    </source>
</evidence>
<dbReference type="GO" id="GO:0140359">
    <property type="term" value="F:ABC-type transporter activity"/>
    <property type="evidence" value="ECO:0007669"/>
    <property type="project" value="InterPro"/>
</dbReference>
<dbReference type="GO" id="GO:0005886">
    <property type="term" value="C:plasma membrane"/>
    <property type="evidence" value="ECO:0007669"/>
    <property type="project" value="UniProtKB-SubCell"/>
</dbReference>
<gene>
    <name evidence="11" type="ORF">SKTS_11280</name>
</gene>
<evidence type="ECO:0000256" key="8">
    <source>
        <dbReference type="SAM" id="Phobius"/>
    </source>
</evidence>
<evidence type="ECO:0000259" key="9">
    <source>
        <dbReference type="PROSITE" id="PS50893"/>
    </source>
</evidence>
<dbReference type="InterPro" id="IPR039421">
    <property type="entry name" value="Type_1_exporter"/>
</dbReference>
<dbReference type="InterPro" id="IPR027417">
    <property type="entry name" value="P-loop_NTPase"/>
</dbReference>
<evidence type="ECO:0000256" key="1">
    <source>
        <dbReference type="ARBA" id="ARBA00004651"/>
    </source>
</evidence>
<dbReference type="AlphaFoldDB" id="A0A6F8VBA0"/>
<keyword evidence="12" id="KW-1185">Reference proteome</keyword>
<dbReference type="InterPro" id="IPR017871">
    <property type="entry name" value="ABC_transporter-like_CS"/>
</dbReference>
<dbReference type="PANTHER" id="PTHR24221:SF233">
    <property type="entry name" value="ATP-BINDING_PERMEASE FUSION ABC TRANSPORTER-RELATED"/>
    <property type="match status" value="1"/>
</dbReference>
<dbReference type="CDD" id="cd07346">
    <property type="entry name" value="ABC_6TM_exporters"/>
    <property type="match status" value="1"/>
</dbReference>
<dbReference type="KEGG" id="slac:SKTS_11280"/>
<dbReference type="Pfam" id="PF00664">
    <property type="entry name" value="ABC_membrane"/>
    <property type="match status" value="1"/>
</dbReference>
<feature type="domain" description="ABC transporter" evidence="9">
    <location>
        <begin position="361"/>
        <end position="594"/>
    </location>
</feature>
<dbReference type="EMBL" id="AP022853">
    <property type="protein sequence ID" value="BCB26242.1"/>
    <property type="molecule type" value="Genomic_DNA"/>
</dbReference>
<dbReference type="SUPFAM" id="SSF52540">
    <property type="entry name" value="P-loop containing nucleoside triphosphate hydrolases"/>
    <property type="match status" value="1"/>
</dbReference>
<feature type="domain" description="ABC transmembrane type-1" evidence="10">
    <location>
        <begin position="30"/>
        <end position="317"/>
    </location>
</feature>
<feature type="transmembrane region" description="Helical" evidence="8">
    <location>
        <begin position="185"/>
        <end position="202"/>
    </location>
</feature>
<dbReference type="PROSITE" id="PS50893">
    <property type="entry name" value="ABC_TRANSPORTER_2"/>
    <property type="match status" value="1"/>
</dbReference>
<evidence type="ECO:0000313" key="12">
    <source>
        <dbReference type="Proteomes" id="UP000502260"/>
    </source>
</evidence>
<accession>A0A6F8VBA0</accession>
<keyword evidence="2" id="KW-1003">Cell membrane</keyword>
<keyword evidence="5 11" id="KW-0067">ATP-binding</keyword>
<feature type="transmembrane region" description="Helical" evidence="8">
    <location>
        <begin position="77"/>
        <end position="100"/>
    </location>
</feature>
<feature type="transmembrane region" description="Helical" evidence="8">
    <location>
        <begin position="162"/>
        <end position="179"/>
    </location>
</feature>
<keyword evidence="3 8" id="KW-0812">Transmembrane</keyword>
<dbReference type="RefSeq" id="WP_173061608.1">
    <property type="nucleotide sequence ID" value="NZ_AP022853.1"/>
</dbReference>
<dbReference type="PANTHER" id="PTHR24221">
    <property type="entry name" value="ATP-BINDING CASSETTE SUB-FAMILY B"/>
    <property type="match status" value="1"/>
</dbReference>
<reference evidence="12" key="1">
    <citation type="submission" date="2020-03" db="EMBL/GenBank/DDBJ databases">
        <title>Complete genome sequence of sulfur-oxidizing bacterium skT11.</title>
        <authorList>
            <person name="Kanda M."/>
            <person name="Kojima H."/>
            <person name="Fukui M."/>
        </authorList>
    </citation>
    <scope>NUCLEOTIDE SEQUENCE [LARGE SCALE GENOMIC DNA]</scope>
    <source>
        <strain evidence="12">skT11</strain>
    </source>
</reference>
<dbReference type="Gene3D" id="1.20.1560.10">
    <property type="entry name" value="ABC transporter type 1, transmembrane domain"/>
    <property type="match status" value="1"/>
</dbReference>
<dbReference type="FunFam" id="3.40.50.300:FF:001492">
    <property type="entry name" value="ABC transporter ATP-binding protein/permease"/>
    <property type="match status" value="1"/>
</dbReference>